<organism evidence="5 6">
    <name type="scientific">Paraburkholderia guartelaensis</name>
    <dbReference type="NCBI Taxonomy" id="2546446"/>
    <lineage>
        <taxon>Bacteria</taxon>
        <taxon>Pseudomonadati</taxon>
        <taxon>Pseudomonadota</taxon>
        <taxon>Betaproteobacteria</taxon>
        <taxon>Burkholderiales</taxon>
        <taxon>Burkholderiaceae</taxon>
        <taxon>Paraburkholderia</taxon>
    </lineage>
</organism>
<dbReference type="Proteomes" id="UP000295606">
    <property type="component" value="Unassembled WGS sequence"/>
</dbReference>
<dbReference type="OrthoDB" id="8985337at2"/>
<dbReference type="CDD" id="cd02933">
    <property type="entry name" value="OYE_like_FMN"/>
    <property type="match status" value="1"/>
</dbReference>
<dbReference type="GO" id="GO:0016628">
    <property type="term" value="F:oxidoreductase activity, acting on the CH-CH group of donors, NAD or NADP as acceptor"/>
    <property type="evidence" value="ECO:0007669"/>
    <property type="project" value="UniProtKB-ARBA"/>
</dbReference>
<dbReference type="FunFam" id="3.20.20.70:FF:000059">
    <property type="entry name" value="N-ethylmaleimide reductase, FMN-linked"/>
    <property type="match status" value="1"/>
</dbReference>
<dbReference type="InterPro" id="IPR001155">
    <property type="entry name" value="OxRdtase_FMN_N"/>
</dbReference>
<dbReference type="GO" id="GO:0010181">
    <property type="term" value="F:FMN binding"/>
    <property type="evidence" value="ECO:0007669"/>
    <property type="project" value="InterPro"/>
</dbReference>
<reference evidence="5 6" key="1">
    <citation type="submission" date="2019-03" db="EMBL/GenBank/DDBJ databases">
        <title>Paraburkholderia sp. isolated from native Mimosa gymnas in Guartela State Park, Brazil.</title>
        <authorList>
            <person name="Paulitsch F."/>
            <person name="Hungria M."/>
            <person name="Delamuta J.R.M."/>
            <person name="Ribeiro R.A."/>
            <person name="Dall'Agnol R."/>
            <person name="Silva J.S.B."/>
        </authorList>
    </citation>
    <scope>NUCLEOTIDE SEQUENCE [LARGE SCALE GENOMIC DNA]</scope>
    <source>
        <strain evidence="5 6">CNPSo 3008</strain>
    </source>
</reference>
<keyword evidence="3" id="KW-0560">Oxidoreductase</keyword>
<gene>
    <name evidence="5" type="ORF">E1N52_01635</name>
</gene>
<evidence type="ECO:0000313" key="6">
    <source>
        <dbReference type="Proteomes" id="UP000295606"/>
    </source>
</evidence>
<dbReference type="EMBL" id="SMOD01000001">
    <property type="protein sequence ID" value="TDG10984.1"/>
    <property type="molecule type" value="Genomic_DNA"/>
</dbReference>
<dbReference type="RefSeq" id="WP_133179579.1">
    <property type="nucleotide sequence ID" value="NZ_SMOD01000001.1"/>
</dbReference>
<dbReference type="GO" id="GO:0005829">
    <property type="term" value="C:cytosol"/>
    <property type="evidence" value="ECO:0007669"/>
    <property type="project" value="UniProtKB-ARBA"/>
</dbReference>
<feature type="domain" description="NADH:flavin oxidoreductase/NADH oxidase N-terminal" evidence="4">
    <location>
        <begin position="3"/>
        <end position="328"/>
    </location>
</feature>
<evidence type="ECO:0000313" key="5">
    <source>
        <dbReference type="EMBL" id="TDG10984.1"/>
    </source>
</evidence>
<comment type="cofactor">
    <cofactor evidence="1">
        <name>FMN</name>
        <dbReference type="ChEBI" id="CHEBI:58210"/>
    </cofactor>
</comment>
<dbReference type="Pfam" id="PF00724">
    <property type="entry name" value="Oxidored_FMN"/>
    <property type="match status" value="1"/>
</dbReference>
<evidence type="ECO:0000259" key="4">
    <source>
        <dbReference type="Pfam" id="PF00724"/>
    </source>
</evidence>
<evidence type="ECO:0000256" key="3">
    <source>
        <dbReference type="ARBA" id="ARBA00023002"/>
    </source>
</evidence>
<proteinExistence type="inferred from homology"/>
<comment type="similarity">
    <text evidence="2">Belongs to the NADH:flavin oxidoreductase/NADH oxidase family.</text>
</comment>
<accession>A0A4R5LMA2</accession>
<evidence type="ECO:0000256" key="2">
    <source>
        <dbReference type="ARBA" id="ARBA00005979"/>
    </source>
</evidence>
<protein>
    <submittedName>
        <fullName evidence="5">Alkene reductase</fullName>
    </submittedName>
</protein>
<dbReference type="SUPFAM" id="SSF51395">
    <property type="entry name" value="FMN-linked oxidoreductases"/>
    <property type="match status" value="1"/>
</dbReference>
<evidence type="ECO:0000256" key="1">
    <source>
        <dbReference type="ARBA" id="ARBA00001917"/>
    </source>
</evidence>
<dbReference type="InterPro" id="IPR045247">
    <property type="entry name" value="Oye-like"/>
</dbReference>
<sequence>MSKLFDSVRVGRYTLQNRLVMAPMTRSRALADGTPGELAAEYYAQRASVGLIVTEGTQPSEDGQGYVTTPGVYSDAHVAGWKKVTSAVHEKGGHLFIQLMHAGRMSHPDNTRHHRVGVAPSAIAPGTAMFTASGMQDIPVPRALTTEEIRRTVQGFRSAARHAVDAGADGVEIHGANAYLVQQFFAPSANTRTDEYGGLIENRARFALEVAAAIAGEIGADRTAIRLSPGTTLWGIDEGAQGPDLYHYLVAELDKLGLAYLHIAHQGNEALLSDIRKLWKGTLIVNRAGRPREQIGADLVTGLADLESYGQMVLANPDFVTRLQRNAAMNAADRNGFFGGTAQGYTDYPSLSEVADA</sequence>
<dbReference type="PANTHER" id="PTHR22893">
    <property type="entry name" value="NADH OXIDOREDUCTASE-RELATED"/>
    <property type="match status" value="1"/>
</dbReference>
<dbReference type="PANTHER" id="PTHR22893:SF91">
    <property type="entry name" value="NADPH DEHYDROGENASE 2-RELATED"/>
    <property type="match status" value="1"/>
</dbReference>
<dbReference type="AlphaFoldDB" id="A0A4R5LMA2"/>
<dbReference type="InterPro" id="IPR013785">
    <property type="entry name" value="Aldolase_TIM"/>
</dbReference>
<comment type="caution">
    <text evidence="5">The sequence shown here is derived from an EMBL/GenBank/DDBJ whole genome shotgun (WGS) entry which is preliminary data.</text>
</comment>
<dbReference type="Gene3D" id="3.20.20.70">
    <property type="entry name" value="Aldolase class I"/>
    <property type="match status" value="1"/>
</dbReference>
<name>A0A4R5LMA2_9BURK</name>